<keyword evidence="4 8" id="KW-0238">DNA-binding</keyword>
<feature type="domain" description="Response regulatory" evidence="9">
    <location>
        <begin position="499"/>
        <end position="615"/>
    </location>
</feature>
<protein>
    <submittedName>
        <fullName evidence="13">Protein RcaC</fullName>
    </submittedName>
</protein>
<dbReference type="Pfam" id="PF01627">
    <property type="entry name" value="Hpt"/>
    <property type="match status" value="1"/>
</dbReference>
<dbReference type="GO" id="GO:0032993">
    <property type="term" value="C:protein-DNA complex"/>
    <property type="evidence" value="ECO:0007669"/>
    <property type="project" value="TreeGrafter"/>
</dbReference>
<keyword evidence="2" id="KW-0902">Two-component regulatory system</keyword>
<feature type="domain" description="OmpR/PhoB-type" evidence="12">
    <location>
        <begin position="124"/>
        <end position="223"/>
    </location>
</feature>
<dbReference type="RefSeq" id="WP_072720966.1">
    <property type="nucleotide sequence ID" value="NZ_LN889812.1"/>
</dbReference>
<dbReference type="PROSITE" id="PS50110">
    <property type="entry name" value="RESPONSE_REGULATORY"/>
    <property type="match status" value="3"/>
</dbReference>
<name>A0A1J1LPV2_9CYAN</name>
<feature type="modified residue" description="4-aspartylphosphate" evidence="7">
    <location>
        <position position="51"/>
    </location>
</feature>
<keyword evidence="1 7" id="KW-0597">Phosphoprotein</keyword>
<dbReference type="InterPro" id="IPR001867">
    <property type="entry name" value="OmpR/PhoB-type_DNA-bd"/>
</dbReference>
<dbReference type="SUPFAM" id="SSF55073">
    <property type="entry name" value="Nucleotide cyclase"/>
    <property type="match status" value="1"/>
</dbReference>
<dbReference type="InterPro" id="IPR001789">
    <property type="entry name" value="Sig_transdc_resp-reg_receiver"/>
</dbReference>
<dbReference type="InterPro" id="IPR036641">
    <property type="entry name" value="HPT_dom_sf"/>
</dbReference>
<evidence type="ECO:0000256" key="6">
    <source>
        <dbReference type="PROSITE-ProRule" id="PRU00110"/>
    </source>
</evidence>
<dbReference type="InterPro" id="IPR008207">
    <property type="entry name" value="Sig_transdc_His_kin_Hpt_dom"/>
</dbReference>
<dbReference type="SUPFAM" id="SSF47226">
    <property type="entry name" value="Histidine-containing phosphotransfer domain, HPT domain"/>
    <property type="match status" value="1"/>
</dbReference>
<feature type="DNA-binding region" description="OmpR/PhoB-type" evidence="8">
    <location>
        <begin position="124"/>
        <end position="223"/>
    </location>
</feature>
<dbReference type="OrthoDB" id="442759at2"/>
<evidence type="ECO:0000256" key="8">
    <source>
        <dbReference type="PROSITE-ProRule" id="PRU01091"/>
    </source>
</evidence>
<dbReference type="GO" id="GO:0000976">
    <property type="term" value="F:transcription cis-regulatory region binding"/>
    <property type="evidence" value="ECO:0007669"/>
    <property type="project" value="TreeGrafter"/>
</dbReference>
<evidence type="ECO:0000256" key="1">
    <source>
        <dbReference type="ARBA" id="ARBA00022553"/>
    </source>
</evidence>
<dbReference type="Gene3D" id="6.10.250.690">
    <property type="match status" value="1"/>
</dbReference>
<dbReference type="FunFam" id="3.40.50.2300:FF:000002">
    <property type="entry name" value="DNA-binding response regulator PhoP"/>
    <property type="match status" value="1"/>
</dbReference>
<dbReference type="InterPro" id="IPR043128">
    <property type="entry name" value="Rev_trsase/Diguanyl_cyclase"/>
</dbReference>
<dbReference type="InterPro" id="IPR039420">
    <property type="entry name" value="WalR-like"/>
</dbReference>
<dbReference type="InterPro" id="IPR036388">
    <property type="entry name" value="WH-like_DNA-bd_sf"/>
</dbReference>
<evidence type="ECO:0000313" key="14">
    <source>
        <dbReference type="Proteomes" id="UP000184315"/>
    </source>
</evidence>
<evidence type="ECO:0000256" key="7">
    <source>
        <dbReference type="PROSITE-ProRule" id="PRU00169"/>
    </source>
</evidence>
<evidence type="ECO:0000259" key="9">
    <source>
        <dbReference type="PROSITE" id="PS50110"/>
    </source>
</evidence>
<dbReference type="PROSITE" id="PS51755">
    <property type="entry name" value="OMPR_PHOB"/>
    <property type="match status" value="1"/>
</dbReference>
<evidence type="ECO:0000259" key="11">
    <source>
        <dbReference type="PROSITE" id="PS50894"/>
    </source>
</evidence>
<dbReference type="PROSITE" id="PS50894">
    <property type="entry name" value="HPT"/>
    <property type="match status" value="1"/>
</dbReference>
<dbReference type="SMART" id="SM00448">
    <property type="entry name" value="REC"/>
    <property type="match status" value="3"/>
</dbReference>
<dbReference type="GO" id="GO:0005829">
    <property type="term" value="C:cytosol"/>
    <property type="evidence" value="ECO:0007669"/>
    <property type="project" value="TreeGrafter"/>
</dbReference>
<dbReference type="SMART" id="SM00267">
    <property type="entry name" value="GGDEF"/>
    <property type="match status" value="1"/>
</dbReference>
<dbReference type="CDD" id="cd01949">
    <property type="entry name" value="GGDEF"/>
    <property type="match status" value="1"/>
</dbReference>
<feature type="modified residue" description="Phosphohistidine" evidence="6">
    <location>
        <position position="306"/>
    </location>
</feature>
<keyword evidence="14" id="KW-1185">Reference proteome</keyword>
<dbReference type="Pfam" id="PF00990">
    <property type="entry name" value="GGDEF"/>
    <property type="match status" value="1"/>
</dbReference>
<dbReference type="Gene3D" id="1.10.10.10">
    <property type="entry name" value="Winged helix-like DNA-binding domain superfamily/Winged helix DNA-binding domain"/>
    <property type="match status" value="1"/>
</dbReference>
<dbReference type="PANTHER" id="PTHR48111">
    <property type="entry name" value="REGULATOR OF RPOS"/>
    <property type="match status" value="1"/>
</dbReference>
<dbReference type="Pfam" id="PF00486">
    <property type="entry name" value="Trans_reg_C"/>
    <property type="match status" value="1"/>
</dbReference>
<dbReference type="EMBL" id="CZDF01000171">
    <property type="protein sequence ID" value="CUR34447.1"/>
    <property type="molecule type" value="Genomic_DNA"/>
</dbReference>
<dbReference type="InterPro" id="IPR011006">
    <property type="entry name" value="CheY-like_superfamily"/>
</dbReference>
<dbReference type="NCBIfam" id="TIGR00254">
    <property type="entry name" value="GGDEF"/>
    <property type="match status" value="1"/>
</dbReference>
<dbReference type="Gene3D" id="1.20.120.160">
    <property type="entry name" value="HPT domain"/>
    <property type="match status" value="1"/>
</dbReference>
<dbReference type="CDD" id="cd19935">
    <property type="entry name" value="REC_OmpR_CusR-like"/>
    <property type="match status" value="1"/>
</dbReference>
<evidence type="ECO:0000256" key="4">
    <source>
        <dbReference type="ARBA" id="ARBA00023125"/>
    </source>
</evidence>
<dbReference type="GO" id="GO:0006355">
    <property type="term" value="P:regulation of DNA-templated transcription"/>
    <property type="evidence" value="ECO:0007669"/>
    <property type="project" value="InterPro"/>
</dbReference>
<feature type="domain" description="HPt" evidence="11">
    <location>
        <begin position="266"/>
        <end position="358"/>
    </location>
</feature>
<dbReference type="CDD" id="cd00383">
    <property type="entry name" value="trans_reg_C"/>
    <property type="match status" value="1"/>
</dbReference>
<keyword evidence="3" id="KW-0805">Transcription regulation</keyword>
<evidence type="ECO:0000256" key="5">
    <source>
        <dbReference type="ARBA" id="ARBA00023163"/>
    </source>
</evidence>
<evidence type="ECO:0000256" key="3">
    <source>
        <dbReference type="ARBA" id="ARBA00023015"/>
    </source>
</evidence>
<dbReference type="PROSITE" id="PS50887">
    <property type="entry name" value="GGDEF"/>
    <property type="match status" value="1"/>
</dbReference>
<feature type="modified residue" description="4-aspartylphosphate" evidence="7">
    <location>
        <position position="548"/>
    </location>
</feature>
<keyword evidence="5" id="KW-0804">Transcription</keyword>
<dbReference type="Proteomes" id="UP000184315">
    <property type="component" value="Unassembled WGS sequence"/>
</dbReference>
<gene>
    <name evidence="13" type="primary">rcaC</name>
    <name evidence="13" type="ORF">PL9214640454</name>
</gene>
<accession>A0A1J1LPV2</accession>
<feature type="domain" description="GGDEF" evidence="10">
    <location>
        <begin position="655"/>
        <end position="786"/>
    </location>
</feature>
<dbReference type="CDD" id="cd00156">
    <property type="entry name" value="REC"/>
    <property type="match status" value="2"/>
</dbReference>
<dbReference type="PANTHER" id="PTHR48111:SF15">
    <property type="entry name" value="OMPR SUBFAMILY"/>
    <property type="match status" value="1"/>
</dbReference>
<sequence length="792" mass="88891">MKILLVEDDEMTANILAQELTTHHYTVEIATDGQMGLELAQSIPYDLIILDIMLPNLDGINLCRQLRSHGSQIPILLLSAKENSSDRVMGLEAGADDYVIKPYELPELIARIQALLRRGSSTLPPVLTWEKLQLQPEACQVTYDGQLLHLTPKEYGILELFLRNPRRIFSRSAILDHIWLSGEFPQEDAVSTQIKGLRQKLKGAGITINLIETVYGLGYRLKALPEEVPTAKTPLEQRTLSTPMSVVSADNKWQAQVQVQAVMQQVWDNFKEGFDLRMAVFEQAIAQLSTGSLAQELRDSVQGEVHRLIGSLGSLGLPQGSEVARQIEQLLHLESLGENEARQLEEWVGHLKQIVDSKPSTMALTSGFNLGSGRLLVVGGDTELTQQIQRKALIWGFQVEVTTDLTTARRSIASHLPDVILLDLTFPQTPENGMTLLAELAQHHPQIPVLVLTTQNELGVRVEVARLGGNVCLEKPISPEEILKAVSYELNRPQKPEAKILIVDDDYQLLAALSSLLVPWGFQVKTLADPQEFEETLGFSVPDLLILDIEMPGFSGIELCQVIRGDPRWRELPVLFLSAHHNPEIIHQVFAVGADDYVQKPIIGPELIARILNRLERTRILKRFAEIDELTGTATRHKSILDLERLIRLAQRQNQPLCFIILDLDHFKQVNDLHGHEVGDRILCQFGRHLKQFFRSEDIVARWGGEEFVLGLYGMTREQGAKRLNEFLNIWGQQKFIHQTFQVTFSAGVAEYSQDGAKLQALYSAADAALYQAKEMGRNRVLILNTPIIEKL</sequence>
<proteinExistence type="predicted"/>
<dbReference type="SMART" id="SM00862">
    <property type="entry name" value="Trans_reg_C"/>
    <property type="match status" value="1"/>
</dbReference>
<feature type="modified residue" description="4-aspartylphosphate" evidence="7">
    <location>
        <position position="423"/>
    </location>
</feature>
<dbReference type="SUPFAM" id="SSF52172">
    <property type="entry name" value="CheY-like"/>
    <property type="match status" value="3"/>
</dbReference>
<dbReference type="InterPro" id="IPR029787">
    <property type="entry name" value="Nucleotide_cyclase"/>
</dbReference>
<dbReference type="GO" id="GO:0000156">
    <property type="term" value="F:phosphorelay response regulator activity"/>
    <property type="evidence" value="ECO:0007669"/>
    <property type="project" value="TreeGrafter"/>
</dbReference>
<evidence type="ECO:0000313" key="13">
    <source>
        <dbReference type="EMBL" id="CUR34447.1"/>
    </source>
</evidence>
<dbReference type="AlphaFoldDB" id="A0A1J1LPV2"/>
<dbReference type="Pfam" id="PF00072">
    <property type="entry name" value="Response_reg"/>
    <property type="match status" value="3"/>
</dbReference>
<dbReference type="FunFam" id="3.30.70.270:FF:000001">
    <property type="entry name" value="Diguanylate cyclase domain protein"/>
    <property type="match status" value="1"/>
</dbReference>
<dbReference type="STRING" id="671072.PL9214640454"/>
<organism evidence="13 14">
    <name type="scientific">Planktothrix tepida PCC 9214</name>
    <dbReference type="NCBI Taxonomy" id="671072"/>
    <lineage>
        <taxon>Bacteria</taxon>
        <taxon>Bacillati</taxon>
        <taxon>Cyanobacteriota</taxon>
        <taxon>Cyanophyceae</taxon>
        <taxon>Oscillatoriophycideae</taxon>
        <taxon>Oscillatoriales</taxon>
        <taxon>Microcoleaceae</taxon>
        <taxon>Planktothrix</taxon>
    </lineage>
</organism>
<dbReference type="Gene3D" id="3.30.70.270">
    <property type="match status" value="1"/>
</dbReference>
<evidence type="ECO:0000256" key="2">
    <source>
        <dbReference type="ARBA" id="ARBA00023012"/>
    </source>
</evidence>
<dbReference type="Gene3D" id="3.40.50.2300">
    <property type="match status" value="3"/>
</dbReference>
<feature type="domain" description="Response regulatory" evidence="9">
    <location>
        <begin position="374"/>
        <end position="490"/>
    </location>
</feature>
<dbReference type="InterPro" id="IPR000160">
    <property type="entry name" value="GGDEF_dom"/>
</dbReference>
<reference evidence="14" key="1">
    <citation type="submission" date="2015-10" db="EMBL/GenBank/DDBJ databases">
        <authorList>
            <person name="Regsiter A."/>
            <person name="william w."/>
        </authorList>
    </citation>
    <scope>NUCLEOTIDE SEQUENCE [LARGE SCALE GENOMIC DNA]</scope>
</reference>
<feature type="domain" description="Response regulatory" evidence="9">
    <location>
        <begin position="2"/>
        <end position="116"/>
    </location>
</feature>
<evidence type="ECO:0000259" key="10">
    <source>
        <dbReference type="PROSITE" id="PS50887"/>
    </source>
</evidence>
<evidence type="ECO:0000259" key="12">
    <source>
        <dbReference type="PROSITE" id="PS51755"/>
    </source>
</evidence>